<keyword evidence="1" id="KW-0472">Membrane</keyword>
<dbReference type="Pfam" id="PF09972">
    <property type="entry name" value="DUF2207"/>
    <property type="match status" value="1"/>
</dbReference>
<comment type="caution">
    <text evidence="4">The sequence shown here is derived from an EMBL/GenBank/DDBJ whole genome shotgun (WGS) entry which is preliminary data.</text>
</comment>
<proteinExistence type="predicted"/>
<keyword evidence="1" id="KW-0812">Transmembrane</keyword>
<gene>
    <name evidence="4" type="ORF">EMO91_02075</name>
</gene>
<feature type="transmembrane region" description="Helical" evidence="1">
    <location>
        <begin position="549"/>
        <end position="568"/>
    </location>
</feature>
<dbReference type="RefSeq" id="WP_150378648.1">
    <property type="nucleotide sequence ID" value="NZ_RZUH01000001.1"/>
</dbReference>
<dbReference type="AlphaFoldDB" id="A0A5M9ZSG7"/>
<organism evidence="4 5">
    <name type="scientific">Bifidobacterium myosotis</name>
    <dbReference type="NCBI Taxonomy" id="1630166"/>
    <lineage>
        <taxon>Bacteria</taxon>
        <taxon>Bacillati</taxon>
        <taxon>Actinomycetota</taxon>
        <taxon>Actinomycetes</taxon>
        <taxon>Bifidobacteriales</taxon>
        <taxon>Bifidobacteriaceae</taxon>
        <taxon>Bifidobacterium</taxon>
    </lineage>
</organism>
<protein>
    <submittedName>
        <fullName evidence="4">DUF2207 domain-containing protein</fullName>
    </submittedName>
</protein>
<dbReference type="Proteomes" id="UP000410049">
    <property type="component" value="Unassembled WGS sequence"/>
</dbReference>
<dbReference type="Pfam" id="PF20990">
    <property type="entry name" value="DUF2207_C"/>
    <property type="match status" value="1"/>
</dbReference>
<feature type="domain" description="Predicted membrane protein YciQ-like C-terminal" evidence="3">
    <location>
        <begin position="354"/>
        <end position="631"/>
    </location>
</feature>
<accession>A0A5M9ZSG7</accession>
<evidence type="ECO:0000259" key="3">
    <source>
        <dbReference type="Pfam" id="PF20990"/>
    </source>
</evidence>
<sequence length="776" mass="82991">MGKRFIRAGIFSVIITLVMASIFAVLTFAPSIADDADLSYRTLDYDVNVTTSGDLEVTQHIDVKLKQREDGDGNVKPWKQLYQQYRLRADNLTDITDISVTNVTSGTDYAQQSEPQSPSDVSDAAWDSDYANRWYIADVTAGDYAPKPYHPGEDGFAPADTADSVKTVEIGWNIPATDEADSMKFDVRFTMHDVATQWDDVAAFQWEPFGRSNPVPIGTVSGTVHFPAGVSVNDSWAWLHTERTSETARAADGGLTFKAYNIKSRDYLDLVAAYAVTPNGNSGIARTRAGDHLDALKRSEAEQERQWRESQRNAARARLIFWIATIVLGAALCAWGLYASITSNRRAKYRGELEYWRDQPGISPAAAAKLVDVVEPSKTSLSNRQLTATLLALAVKKAIAIYPGPADMYRGIDMSTATPLAMSHMIDGDPGRRKAAAATSTIVILPVALDDRSNREQLGLSESEDALLHLLIVISKRVGAPVFDLKQMRTACVGWDDGYLELGKFTGACGMEYARLNASRSRAWQWILAGTLAAVLGFGAMLANVIIGYGMVGLITGLPIFLVGLFCATSGAMHELTDQGQQLAGRCLGLKHYMQDFSNFTDRGTADLALWDWYMVYAAAFGISEQVMRELARAYPQVSDPRWLDDNAADSMFYWTYRPYGWGAWGDDRYGRGDSRGDGLGAGGFGAGAGAGAAGGLAGQFGATPLFGGSSYAPGFGDLGSQLSAGFADITSTIDAAAPSSSGSGGGIDFGSGGSFSGGGFGGSSGGSGGGSFGGR</sequence>
<evidence type="ECO:0000313" key="4">
    <source>
        <dbReference type="EMBL" id="KAA8829772.1"/>
    </source>
</evidence>
<feature type="transmembrane region" description="Helical" evidence="1">
    <location>
        <begin position="319"/>
        <end position="341"/>
    </location>
</feature>
<evidence type="ECO:0000256" key="1">
    <source>
        <dbReference type="SAM" id="Phobius"/>
    </source>
</evidence>
<feature type="domain" description="DUF2207" evidence="2">
    <location>
        <begin position="42"/>
        <end position="273"/>
    </location>
</feature>
<keyword evidence="1" id="KW-1133">Transmembrane helix</keyword>
<name>A0A5M9ZSG7_9BIFI</name>
<dbReference type="InterPro" id="IPR018702">
    <property type="entry name" value="DUF2207"/>
</dbReference>
<dbReference type="EMBL" id="RZUH01000001">
    <property type="protein sequence ID" value="KAA8829772.1"/>
    <property type="molecule type" value="Genomic_DNA"/>
</dbReference>
<feature type="transmembrane region" description="Helical" evidence="1">
    <location>
        <begin position="523"/>
        <end position="543"/>
    </location>
</feature>
<evidence type="ECO:0000313" key="5">
    <source>
        <dbReference type="Proteomes" id="UP000410049"/>
    </source>
</evidence>
<dbReference type="InterPro" id="IPR048389">
    <property type="entry name" value="YciQ-like_C"/>
</dbReference>
<reference evidence="4 5" key="1">
    <citation type="journal article" date="2019" name="Syst. Appl. Microbiol.">
        <title>Characterization of Bifidobacterium species in feaces of the Egyptian fruit bat: Description of B. vespertilionis sp. nov. and B. rousetti sp. nov.</title>
        <authorList>
            <person name="Modesto M."/>
            <person name="Satti M."/>
            <person name="Watanabe K."/>
            <person name="Puglisi E."/>
            <person name="Morelli L."/>
            <person name="Huang C.-H."/>
            <person name="Liou J.-S."/>
            <person name="Miyashita M."/>
            <person name="Tamura T."/>
            <person name="Saito S."/>
            <person name="Mori K."/>
            <person name="Huang L."/>
            <person name="Sciavilla P."/>
            <person name="Sandri C."/>
            <person name="Spiezio C."/>
            <person name="Vitali F."/>
            <person name="Cavalieri D."/>
            <person name="Perpetuini G."/>
            <person name="Tofalo R."/>
            <person name="Bonetti A."/>
            <person name="Arita M."/>
            <person name="Mattarelli P."/>
        </authorList>
    </citation>
    <scope>NUCLEOTIDE SEQUENCE [LARGE SCALE GENOMIC DNA]</scope>
    <source>
        <strain evidence="4 5">RST17</strain>
    </source>
</reference>
<evidence type="ECO:0000259" key="2">
    <source>
        <dbReference type="Pfam" id="PF09972"/>
    </source>
</evidence>